<feature type="signal peptide" evidence="1">
    <location>
        <begin position="1"/>
        <end position="26"/>
    </location>
</feature>
<protein>
    <submittedName>
        <fullName evidence="2">Uncharacterized protein</fullName>
    </submittedName>
</protein>
<proteinExistence type="predicted"/>
<keyword evidence="1" id="KW-0732">Signal</keyword>
<comment type="caution">
    <text evidence="2">The sequence shown here is derived from an EMBL/GenBank/DDBJ whole genome shotgun (WGS) entry which is preliminary data.</text>
</comment>
<gene>
    <name evidence="2" type="ORF">EVAR_47443_1</name>
</gene>
<dbReference type="EMBL" id="BGZK01000794">
    <property type="protein sequence ID" value="GBP60705.1"/>
    <property type="molecule type" value="Genomic_DNA"/>
</dbReference>
<sequence length="128" mass="14444">MEFISLTGIFSLWSLFLRFGSCISYAEEISRKAVVINFLWKKDTRISKDRSGAKLGEQKDKSNALGLECGLVRRVGVPLFRMKSWSLSIMSTKVLLLESMPLQPLKGMMAVELTEHNISSHKDGKDSF</sequence>
<organism evidence="2 3">
    <name type="scientific">Eumeta variegata</name>
    <name type="common">Bagworm moth</name>
    <name type="synonym">Eumeta japonica</name>
    <dbReference type="NCBI Taxonomy" id="151549"/>
    <lineage>
        <taxon>Eukaryota</taxon>
        <taxon>Metazoa</taxon>
        <taxon>Ecdysozoa</taxon>
        <taxon>Arthropoda</taxon>
        <taxon>Hexapoda</taxon>
        <taxon>Insecta</taxon>
        <taxon>Pterygota</taxon>
        <taxon>Neoptera</taxon>
        <taxon>Endopterygota</taxon>
        <taxon>Lepidoptera</taxon>
        <taxon>Glossata</taxon>
        <taxon>Ditrysia</taxon>
        <taxon>Tineoidea</taxon>
        <taxon>Psychidae</taxon>
        <taxon>Oiketicinae</taxon>
        <taxon>Eumeta</taxon>
    </lineage>
</organism>
<evidence type="ECO:0000313" key="2">
    <source>
        <dbReference type="EMBL" id="GBP60705.1"/>
    </source>
</evidence>
<accession>A0A4C1XEU1</accession>
<reference evidence="2 3" key="1">
    <citation type="journal article" date="2019" name="Commun. Biol.">
        <title>The bagworm genome reveals a unique fibroin gene that provides high tensile strength.</title>
        <authorList>
            <person name="Kono N."/>
            <person name="Nakamura H."/>
            <person name="Ohtoshi R."/>
            <person name="Tomita M."/>
            <person name="Numata K."/>
            <person name="Arakawa K."/>
        </authorList>
    </citation>
    <scope>NUCLEOTIDE SEQUENCE [LARGE SCALE GENOMIC DNA]</scope>
</reference>
<evidence type="ECO:0000313" key="3">
    <source>
        <dbReference type="Proteomes" id="UP000299102"/>
    </source>
</evidence>
<dbReference type="Proteomes" id="UP000299102">
    <property type="component" value="Unassembled WGS sequence"/>
</dbReference>
<dbReference type="AlphaFoldDB" id="A0A4C1XEU1"/>
<feature type="chain" id="PRO_5020027596" evidence="1">
    <location>
        <begin position="27"/>
        <end position="128"/>
    </location>
</feature>
<keyword evidence="3" id="KW-1185">Reference proteome</keyword>
<evidence type="ECO:0000256" key="1">
    <source>
        <dbReference type="SAM" id="SignalP"/>
    </source>
</evidence>
<name>A0A4C1XEU1_EUMVA</name>